<reference evidence="1 2" key="1">
    <citation type="submission" date="2018-11" db="EMBL/GenBank/DDBJ databases">
        <authorList>
            <consortium name="Pathogen Informatics"/>
        </authorList>
    </citation>
    <scope>NUCLEOTIDE SEQUENCE [LARGE SCALE GENOMIC DNA]</scope>
</reference>
<gene>
    <name evidence="1" type="ORF">WBA_LOCUS3137</name>
</gene>
<dbReference type="OrthoDB" id="6252479at2759"/>
<dbReference type="Proteomes" id="UP000270924">
    <property type="component" value="Unassembled WGS sequence"/>
</dbReference>
<sequence>MKNGVRFQCFASVTNLFTTFRHRFTDDDDDTCATNGSKKYQNLFFTFADIKVLQKLQASSHEGYITESAQMGTAVRVSPSAFSNSLQIDIYDDDLKPGMSPVSYEYILTGLGSSIFAVDQRGYVYLNVPHIDADPPNPSTYQLHVSNFSLIIFYSRRKAKLTKANEKSLLKSY</sequence>
<dbReference type="EMBL" id="UYWW01001002">
    <property type="protein sequence ID" value="VDM09751.1"/>
    <property type="molecule type" value="Genomic_DNA"/>
</dbReference>
<protein>
    <recommendedName>
        <fullName evidence="3">Cadherin domain-containing protein</fullName>
    </recommendedName>
</protein>
<evidence type="ECO:0000313" key="1">
    <source>
        <dbReference type="EMBL" id="VDM09751.1"/>
    </source>
</evidence>
<proteinExistence type="predicted"/>
<accession>A0A3P7DIW0</accession>
<evidence type="ECO:0008006" key="3">
    <source>
        <dbReference type="Google" id="ProtNLM"/>
    </source>
</evidence>
<evidence type="ECO:0000313" key="2">
    <source>
        <dbReference type="Proteomes" id="UP000270924"/>
    </source>
</evidence>
<dbReference type="InParanoid" id="A0A3P7DIW0"/>
<organism evidence="1 2">
    <name type="scientific">Wuchereria bancrofti</name>
    <dbReference type="NCBI Taxonomy" id="6293"/>
    <lineage>
        <taxon>Eukaryota</taxon>
        <taxon>Metazoa</taxon>
        <taxon>Ecdysozoa</taxon>
        <taxon>Nematoda</taxon>
        <taxon>Chromadorea</taxon>
        <taxon>Rhabditida</taxon>
        <taxon>Spirurina</taxon>
        <taxon>Spiruromorpha</taxon>
        <taxon>Filarioidea</taxon>
        <taxon>Onchocercidae</taxon>
        <taxon>Wuchereria</taxon>
    </lineage>
</organism>
<name>A0A3P7DIW0_WUCBA</name>
<keyword evidence="2" id="KW-1185">Reference proteome</keyword>
<dbReference type="AlphaFoldDB" id="A0A3P7DIW0"/>